<dbReference type="InterPro" id="IPR015915">
    <property type="entry name" value="Kelch-typ_b-propeller"/>
</dbReference>
<dbReference type="GeneID" id="33572905"/>
<dbReference type="SUPFAM" id="SSF50965">
    <property type="entry name" value="Galactose oxidase, central domain"/>
    <property type="match status" value="1"/>
</dbReference>
<comment type="caution">
    <text evidence="5">The sequence shown here is derived from an EMBL/GenBank/DDBJ whole genome shotgun (WGS) entry which is preliminary data.</text>
</comment>
<dbReference type="EMBL" id="MCFF01000022">
    <property type="protein sequence ID" value="ORZ13773.1"/>
    <property type="molecule type" value="Genomic_DNA"/>
</dbReference>
<dbReference type="SMART" id="SM00612">
    <property type="entry name" value="Kelch"/>
    <property type="match status" value="2"/>
</dbReference>
<protein>
    <recommendedName>
        <fullName evidence="7">Galactose oxidase</fullName>
    </recommendedName>
</protein>
<accession>A0A1Y2GKI4</accession>
<evidence type="ECO:0000256" key="1">
    <source>
        <dbReference type="ARBA" id="ARBA00022441"/>
    </source>
</evidence>
<dbReference type="STRING" id="64571.A0A1Y2GKI4"/>
<keyword evidence="6" id="KW-1185">Reference proteome</keyword>
<dbReference type="InParanoid" id="A0A1Y2GKI4"/>
<dbReference type="Pfam" id="PF24681">
    <property type="entry name" value="Kelch_KLHDC2_KLHL20_DRC7"/>
    <property type="match status" value="1"/>
</dbReference>
<feature type="region of interest" description="Disordered" evidence="3">
    <location>
        <begin position="573"/>
        <end position="596"/>
    </location>
</feature>
<name>A0A1Y2GKI4_9FUNG</name>
<evidence type="ECO:0000256" key="3">
    <source>
        <dbReference type="SAM" id="MobiDB-lite"/>
    </source>
</evidence>
<sequence>MHYCHSCHSCQHKGLLSSQKCHHLSSSSTSSRITITLSLITLTLSCLISVSDAQSFQPVGTRRIGFATINDALYIQGGYDQEASSQFISLDLSTSWTTSSASWTKLPDGQSSTHLALAPISSASNGGPKGTILAIGGVGKNTEFFTTFDIDSSTWNLQSTVKPPYPELEGHAAVSDPNTGLIYIIGGFGRTNSNTTYNQFSVYDPKSGKLVTQQSASADSSVTDLTAAFISSRNSIITLGGTRAPPASVAALESEEFNEYDIASRTWKTMSTSGDKPPARLDHCMAASEDGSTVVVFGGAADNNLFYNTIYILDVKSGKWRQGQPAPVARTRMACALHSHQFIAWGGSSGSARSTMLNSLPIVYNLNQDKWTDEYSVGEKKESSSTGTIIGALVAFCALVGLGAFLVVRWRRKKREANGTAYRPDAFVAAASSEDDSNIKVQVSSSTVASSPHTPAAPAAIDGMGDGGYHGCYANNEYPLNKMEGYHSPNIPVDPQQHQYYHTPMVAHNAPVGGYGSEKYMGDGSPYGAHSSPYMMSSPATHYGGSVAASGVQSPPTVYQSHANDSNPFVSPDEFHSGPGYHQNMPSPSPNPFMASSASVAVKATATEYYHHPPPSSHYNSSHVSPYDPFYQQGYQASSTTWPATTMYPVQQSPSPGARAPQVIIENNDNNSSVDNNKKASNDGYVPPPL</sequence>
<feature type="transmembrane region" description="Helical" evidence="4">
    <location>
        <begin position="389"/>
        <end position="408"/>
    </location>
</feature>
<reference evidence="5 6" key="1">
    <citation type="submission" date="2016-07" db="EMBL/GenBank/DDBJ databases">
        <title>Pervasive Adenine N6-methylation of Active Genes in Fungi.</title>
        <authorList>
            <consortium name="DOE Joint Genome Institute"/>
            <person name="Mondo S.J."/>
            <person name="Dannebaum R.O."/>
            <person name="Kuo R.C."/>
            <person name="Labutti K."/>
            <person name="Haridas S."/>
            <person name="Kuo A."/>
            <person name="Salamov A."/>
            <person name="Ahrendt S.R."/>
            <person name="Lipzen A."/>
            <person name="Sullivan W."/>
            <person name="Andreopoulos W.B."/>
            <person name="Clum A."/>
            <person name="Lindquist E."/>
            <person name="Daum C."/>
            <person name="Ramamoorthy G.K."/>
            <person name="Gryganskyi A."/>
            <person name="Culley D."/>
            <person name="Magnuson J.K."/>
            <person name="James T.Y."/>
            <person name="O'Malley M.A."/>
            <person name="Stajich J.E."/>
            <person name="Spatafora J.W."/>
            <person name="Visel A."/>
            <person name="Grigoriev I.V."/>
        </authorList>
    </citation>
    <scope>NUCLEOTIDE SEQUENCE [LARGE SCALE GENOMIC DNA]</scope>
    <source>
        <strain evidence="5 6">NRRL 3116</strain>
    </source>
</reference>
<dbReference type="Gene3D" id="2.120.10.80">
    <property type="entry name" value="Kelch-type beta propeller"/>
    <property type="match status" value="2"/>
</dbReference>
<keyword evidence="4" id="KW-1133">Transmembrane helix</keyword>
<evidence type="ECO:0000256" key="4">
    <source>
        <dbReference type="SAM" id="Phobius"/>
    </source>
</evidence>
<organism evidence="5 6">
    <name type="scientific">Lobosporangium transversale</name>
    <dbReference type="NCBI Taxonomy" id="64571"/>
    <lineage>
        <taxon>Eukaryota</taxon>
        <taxon>Fungi</taxon>
        <taxon>Fungi incertae sedis</taxon>
        <taxon>Mucoromycota</taxon>
        <taxon>Mortierellomycotina</taxon>
        <taxon>Mortierellomycetes</taxon>
        <taxon>Mortierellales</taxon>
        <taxon>Mortierellaceae</taxon>
        <taxon>Lobosporangium</taxon>
    </lineage>
</organism>
<evidence type="ECO:0000256" key="2">
    <source>
        <dbReference type="ARBA" id="ARBA00022737"/>
    </source>
</evidence>
<dbReference type="Proteomes" id="UP000193648">
    <property type="component" value="Unassembled WGS sequence"/>
</dbReference>
<feature type="region of interest" description="Disordered" evidence="3">
    <location>
        <begin position="646"/>
        <end position="690"/>
    </location>
</feature>
<dbReference type="PANTHER" id="PTHR46093:SF18">
    <property type="entry name" value="FIBRONECTIN TYPE-III DOMAIN-CONTAINING PROTEIN"/>
    <property type="match status" value="1"/>
</dbReference>
<evidence type="ECO:0008006" key="7">
    <source>
        <dbReference type="Google" id="ProtNLM"/>
    </source>
</evidence>
<keyword evidence="2" id="KW-0677">Repeat</keyword>
<dbReference type="InterPro" id="IPR006652">
    <property type="entry name" value="Kelch_1"/>
</dbReference>
<feature type="compositionally biased region" description="Polar residues" evidence="3">
    <location>
        <begin position="646"/>
        <end position="655"/>
    </location>
</feature>
<evidence type="ECO:0000313" key="5">
    <source>
        <dbReference type="EMBL" id="ORZ13773.1"/>
    </source>
</evidence>
<dbReference type="RefSeq" id="XP_021880557.1">
    <property type="nucleotide sequence ID" value="XM_022031064.1"/>
</dbReference>
<keyword evidence="1" id="KW-0880">Kelch repeat</keyword>
<keyword evidence="4" id="KW-0812">Transmembrane</keyword>
<gene>
    <name evidence="5" type="ORF">BCR41DRAFT_88556</name>
</gene>
<keyword evidence="4" id="KW-0472">Membrane</keyword>
<proteinExistence type="predicted"/>
<dbReference type="InterPro" id="IPR011043">
    <property type="entry name" value="Gal_Oxase/kelch_b-propeller"/>
</dbReference>
<dbReference type="AlphaFoldDB" id="A0A1Y2GKI4"/>
<dbReference type="OrthoDB" id="10251809at2759"/>
<evidence type="ECO:0000313" key="6">
    <source>
        <dbReference type="Proteomes" id="UP000193648"/>
    </source>
</evidence>
<dbReference type="PANTHER" id="PTHR46093">
    <property type="entry name" value="ACYL-COA-BINDING DOMAIN-CONTAINING PROTEIN 5"/>
    <property type="match status" value="1"/>
</dbReference>